<reference evidence="1 2" key="1">
    <citation type="journal article" date="2019" name="Appl. Microbiol. Biotechnol.">
        <title>Genome sequence of Isaria javanica and comparative genome analysis insights into family S53 peptidase evolution in fungal entomopathogens.</title>
        <authorList>
            <person name="Lin R."/>
            <person name="Zhang X."/>
            <person name="Xin B."/>
            <person name="Zou M."/>
            <person name="Gao Y."/>
            <person name="Qin F."/>
            <person name="Hu Q."/>
            <person name="Xie B."/>
            <person name="Cheng X."/>
        </authorList>
    </citation>
    <scope>NUCLEOTIDE SEQUENCE [LARGE SCALE GENOMIC DNA]</scope>
    <source>
        <strain evidence="1 2">IJ1G</strain>
    </source>
</reference>
<accession>A0A545ULL9</accession>
<dbReference type="Proteomes" id="UP000315783">
    <property type="component" value="Unassembled WGS sequence"/>
</dbReference>
<evidence type="ECO:0000313" key="1">
    <source>
        <dbReference type="EMBL" id="TQV90361.1"/>
    </source>
</evidence>
<keyword evidence="2" id="KW-1185">Reference proteome</keyword>
<protein>
    <submittedName>
        <fullName evidence="1">Uncharacterized protein</fullName>
    </submittedName>
</protein>
<dbReference type="AlphaFoldDB" id="A0A545ULL9"/>
<comment type="caution">
    <text evidence="1">The sequence shown here is derived from an EMBL/GenBank/DDBJ whole genome shotgun (WGS) entry which is preliminary data.</text>
</comment>
<organism evidence="1 2">
    <name type="scientific">Cordyceps javanica</name>
    <dbReference type="NCBI Taxonomy" id="43265"/>
    <lineage>
        <taxon>Eukaryota</taxon>
        <taxon>Fungi</taxon>
        <taxon>Dikarya</taxon>
        <taxon>Ascomycota</taxon>
        <taxon>Pezizomycotina</taxon>
        <taxon>Sordariomycetes</taxon>
        <taxon>Hypocreomycetidae</taxon>
        <taxon>Hypocreales</taxon>
        <taxon>Cordycipitaceae</taxon>
        <taxon>Cordyceps</taxon>
    </lineage>
</organism>
<evidence type="ECO:0000313" key="2">
    <source>
        <dbReference type="Proteomes" id="UP000315783"/>
    </source>
</evidence>
<name>A0A545ULL9_9HYPO</name>
<sequence length="66" mass="7218">MSASCPKTPHIGHSYTTTLSRHRTAWLVANPHHSEASLTSPTLHLAHSTTHNIPMALIHDDLGEET</sequence>
<dbReference type="EMBL" id="SPUK01000028">
    <property type="protein sequence ID" value="TQV90361.1"/>
    <property type="molecule type" value="Genomic_DNA"/>
</dbReference>
<gene>
    <name evidence="1" type="ORF">IF1G_10997</name>
</gene>
<proteinExistence type="predicted"/>